<dbReference type="PANTHER" id="PTHR46961:SF19">
    <property type="entry name" value="DYNEIN HEAVY CHAIN 5, AXONEMAL"/>
    <property type="match status" value="1"/>
</dbReference>
<dbReference type="Gene3D" id="1.20.920.30">
    <property type="match status" value="1"/>
</dbReference>
<dbReference type="Gene3D" id="3.40.50.300">
    <property type="entry name" value="P-loop containing nucleotide triphosphate hydrolases"/>
    <property type="match status" value="1"/>
</dbReference>
<keyword evidence="3" id="KW-1185">Reference proteome</keyword>
<dbReference type="SUPFAM" id="SSF52540">
    <property type="entry name" value="P-loop containing nucleoside triphosphate hydrolases"/>
    <property type="match status" value="1"/>
</dbReference>
<reference evidence="2 3" key="1">
    <citation type="submission" date="2019-07" db="EMBL/GenBank/DDBJ databases">
        <title>Annotation for the trematode Paragonimus westermani.</title>
        <authorList>
            <person name="Choi Y.-J."/>
        </authorList>
    </citation>
    <scope>NUCLEOTIDE SEQUENCE [LARGE SCALE GENOMIC DNA]</scope>
    <source>
        <strain evidence="2">180907_Pwestermani</strain>
    </source>
</reference>
<dbReference type="Pfam" id="PF12775">
    <property type="entry name" value="AAA_7"/>
    <property type="match status" value="1"/>
</dbReference>
<dbReference type="EMBL" id="JTDF01002110">
    <property type="protein sequence ID" value="KAF8569176.1"/>
    <property type="molecule type" value="Genomic_DNA"/>
</dbReference>
<proteinExistence type="predicted"/>
<evidence type="ECO:0000259" key="1">
    <source>
        <dbReference type="Pfam" id="PF17857"/>
    </source>
</evidence>
<evidence type="ECO:0000313" key="3">
    <source>
        <dbReference type="Proteomes" id="UP000699462"/>
    </source>
</evidence>
<dbReference type="PANTHER" id="PTHR46961">
    <property type="entry name" value="DYNEIN HEAVY CHAIN 1, AXONEMAL-LIKE PROTEIN"/>
    <property type="match status" value="1"/>
</dbReference>
<organism evidence="2 3">
    <name type="scientific">Paragonimus westermani</name>
    <dbReference type="NCBI Taxonomy" id="34504"/>
    <lineage>
        <taxon>Eukaryota</taxon>
        <taxon>Metazoa</taxon>
        <taxon>Spiralia</taxon>
        <taxon>Lophotrochozoa</taxon>
        <taxon>Platyhelminthes</taxon>
        <taxon>Trematoda</taxon>
        <taxon>Digenea</taxon>
        <taxon>Plagiorchiida</taxon>
        <taxon>Troglotremata</taxon>
        <taxon>Troglotrematidae</taxon>
        <taxon>Paragonimus</taxon>
    </lineage>
</organism>
<name>A0A8T0DPC4_9TREM</name>
<dbReference type="InterPro" id="IPR026983">
    <property type="entry name" value="DHC"/>
</dbReference>
<feature type="domain" description="Dynein heavy chain 3 AAA+ lid" evidence="1">
    <location>
        <begin position="75"/>
        <end position="151"/>
    </location>
</feature>
<gene>
    <name evidence="2" type="ORF">P879_10895</name>
</gene>
<dbReference type="GO" id="GO:0030286">
    <property type="term" value="C:dynein complex"/>
    <property type="evidence" value="ECO:0007669"/>
    <property type="project" value="InterPro"/>
</dbReference>
<dbReference type="Proteomes" id="UP000699462">
    <property type="component" value="Unassembled WGS sequence"/>
</dbReference>
<dbReference type="GO" id="GO:0051959">
    <property type="term" value="F:dynein light intermediate chain binding"/>
    <property type="evidence" value="ECO:0007669"/>
    <property type="project" value="InterPro"/>
</dbReference>
<dbReference type="Pfam" id="PF17857">
    <property type="entry name" value="AAA_lid_1"/>
    <property type="match status" value="1"/>
</dbReference>
<dbReference type="InterPro" id="IPR027417">
    <property type="entry name" value="P-loop_NTPase"/>
</dbReference>
<sequence length="179" mass="20971">MYISLQFVAAMVTPGGGRSDIPPRLKRHFCLFNTILPSVAAIDHIFGKIVSCYLSAERGFQRDVVSLAPHLVVMTRMIWEKTRAKLLPTPTRFHYVFNLRDLTRIWQGIVDVSSDVYTDKAQMLFLWQHEVRRVLSDRLATAEDRQWFDNTLNWTVEDELGKHMLEYVNHEVFLVNFMR</sequence>
<dbReference type="GO" id="GO:0007018">
    <property type="term" value="P:microtubule-based movement"/>
    <property type="evidence" value="ECO:0007669"/>
    <property type="project" value="InterPro"/>
</dbReference>
<dbReference type="GO" id="GO:0045505">
    <property type="term" value="F:dynein intermediate chain binding"/>
    <property type="evidence" value="ECO:0007669"/>
    <property type="project" value="InterPro"/>
</dbReference>
<protein>
    <recommendedName>
        <fullName evidence="1">Dynein heavy chain 3 AAA+ lid domain-containing protein</fullName>
    </recommendedName>
</protein>
<accession>A0A8T0DPC4</accession>
<evidence type="ECO:0000313" key="2">
    <source>
        <dbReference type="EMBL" id="KAF8569176.1"/>
    </source>
</evidence>
<dbReference type="InterPro" id="IPR041589">
    <property type="entry name" value="DNAH3_AAA_lid_1"/>
</dbReference>
<comment type="caution">
    <text evidence="2">The sequence shown here is derived from an EMBL/GenBank/DDBJ whole genome shotgun (WGS) entry which is preliminary data.</text>
</comment>
<dbReference type="AlphaFoldDB" id="A0A8T0DPC4"/>
<dbReference type="OrthoDB" id="5593012at2759"/>